<name>A0A4D9E2N4_9SAUR</name>
<proteinExistence type="predicted"/>
<dbReference type="Pfam" id="PF00046">
    <property type="entry name" value="Homeodomain"/>
    <property type="match status" value="2"/>
</dbReference>
<dbReference type="AlphaFoldDB" id="A0A4D9E2N4"/>
<keyword evidence="3" id="KW-0678">Repressor</keyword>
<dbReference type="InterPro" id="IPR001356">
    <property type="entry name" value="HD"/>
</dbReference>
<evidence type="ECO:0000313" key="13">
    <source>
        <dbReference type="EMBL" id="TFK05141.1"/>
    </source>
</evidence>
<evidence type="ECO:0000256" key="7">
    <source>
        <dbReference type="ARBA" id="ARBA00023163"/>
    </source>
</evidence>
<protein>
    <submittedName>
        <fullName evidence="13">F-box/LRR-repeat protein 16</fullName>
    </submittedName>
</protein>
<keyword evidence="8 9" id="KW-0539">Nucleus</keyword>
<dbReference type="Proteomes" id="UP000297703">
    <property type="component" value="Unassembled WGS sequence"/>
</dbReference>
<evidence type="ECO:0000256" key="10">
    <source>
        <dbReference type="RuleBase" id="RU000682"/>
    </source>
</evidence>
<sequence>MLTTTLLPFGLPAPALLPYPGPPPPGHSPKAPAGKSFTIDALLGRADPSPPPPPPGAGRWEPGWPDSAWPGGALQLCAQAHPLLQPRPLYPVCYPALAGWRAPLRAPGYLLSKCCFPGFRAKSGKSKRVRTIFTSDQLAQLEKEFARQQYMVGTERCLLASALHLTEEQVKVWFQNRRIKWRKQSLEQQQAKLVKMGLATPQRSRDSQTHRGEEGDRDFTKESTDDQEGSIIRIPSDGRGRNPMGLESLFRQKRNTKKQQSPQPSFLSQLKQQMVRFGRPMQGLLSNILAAATDSSGPPASPDVPQPPRKTPFNIDAILSKPEPQKKGAASARWSSKLPLEWHSWIYPATYSIGLMPYPAMYLDKPGYGVLHQQLQHRLQRGCLFSYPSCKQDSLELSGCVGAVSLGPSVPWRSRGPCKMKRVRTVFKPEQLERLEQEFLKQQYMVGMERVDLAATLHLTETQVKVWFQNRRIKWRKQSLEQKKAKLAQFGGRQPLPTDSMDLENNEEDTVDVEV</sequence>
<feature type="region of interest" description="Disordered" evidence="11">
    <location>
        <begin position="194"/>
        <end position="245"/>
    </location>
</feature>
<dbReference type="GO" id="GO:0007417">
    <property type="term" value="P:central nervous system development"/>
    <property type="evidence" value="ECO:0007669"/>
    <property type="project" value="TreeGrafter"/>
</dbReference>
<evidence type="ECO:0000256" key="2">
    <source>
        <dbReference type="ARBA" id="ARBA00022473"/>
    </source>
</evidence>
<dbReference type="FunFam" id="1.10.10.60:FF:000450">
    <property type="entry name" value="Homeobox protein notochord"/>
    <property type="match status" value="2"/>
</dbReference>
<evidence type="ECO:0000256" key="4">
    <source>
        <dbReference type="ARBA" id="ARBA00023015"/>
    </source>
</evidence>
<dbReference type="PROSITE" id="PS00027">
    <property type="entry name" value="HOMEOBOX_1"/>
    <property type="match status" value="2"/>
</dbReference>
<evidence type="ECO:0000259" key="12">
    <source>
        <dbReference type="PROSITE" id="PS50071"/>
    </source>
</evidence>
<feature type="DNA-binding region" description="Homeobox" evidence="9">
    <location>
        <begin position="420"/>
        <end position="479"/>
    </location>
</feature>
<evidence type="ECO:0000256" key="5">
    <source>
        <dbReference type="ARBA" id="ARBA00023125"/>
    </source>
</evidence>
<dbReference type="OrthoDB" id="6159439at2759"/>
<feature type="compositionally biased region" description="Basic and acidic residues" evidence="11">
    <location>
        <begin position="203"/>
        <end position="224"/>
    </location>
</feature>
<feature type="compositionally biased region" description="Acidic residues" evidence="11">
    <location>
        <begin position="501"/>
        <end position="515"/>
    </location>
</feature>
<reference evidence="13 14" key="2">
    <citation type="submission" date="2019-04" db="EMBL/GenBank/DDBJ databases">
        <title>The genome sequence of big-headed turtle.</title>
        <authorList>
            <person name="Gong S."/>
        </authorList>
    </citation>
    <scope>NUCLEOTIDE SEQUENCE [LARGE SCALE GENOMIC DNA]</scope>
    <source>
        <strain evidence="13">DO16091913</strain>
        <tissue evidence="13">Muscle</tissue>
    </source>
</reference>
<evidence type="ECO:0000256" key="9">
    <source>
        <dbReference type="PROSITE-ProRule" id="PRU00108"/>
    </source>
</evidence>
<dbReference type="InterPro" id="IPR017970">
    <property type="entry name" value="Homeobox_CS"/>
</dbReference>
<keyword evidence="5 9" id="KW-0238">DNA-binding</keyword>
<keyword evidence="14" id="KW-1185">Reference proteome</keyword>
<dbReference type="CDD" id="cd00086">
    <property type="entry name" value="homeodomain"/>
    <property type="match status" value="2"/>
</dbReference>
<comment type="subcellular location">
    <subcellularLocation>
        <location evidence="1 9 10">Nucleus</location>
    </subcellularLocation>
</comment>
<evidence type="ECO:0000256" key="11">
    <source>
        <dbReference type="SAM" id="MobiDB-lite"/>
    </source>
</evidence>
<dbReference type="SUPFAM" id="SSF46689">
    <property type="entry name" value="Homeodomain-like"/>
    <property type="match status" value="2"/>
</dbReference>
<feature type="domain" description="Homeobox" evidence="12">
    <location>
        <begin position="418"/>
        <end position="478"/>
    </location>
</feature>
<keyword evidence="7" id="KW-0804">Transcription</keyword>
<accession>A0A4D9E2N4</accession>
<dbReference type="GO" id="GO:0005634">
    <property type="term" value="C:nucleus"/>
    <property type="evidence" value="ECO:0007669"/>
    <property type="project" value="UniProtKB-SubCell"/>
</dbReference>
<organism evidence="13 14">
    <name type="scientific">Platysternon megacephalum</name>
    <name type="common">big-headed turtle</name>
    <dbReference type="NCBI Taxonomy" id="55544"/>
    <lineage>
        <taxon>Eukaryota</taxon>
        <taxon>Metazoa</taxon>
        <taxon>Chordata</taxon>
        <taxon>Craniata</taxon>
        <taxon>Vertebrata</taxon>
        <taxon>Euteleostomi</taxon>
        <taxon>Archelosauria</taxon>
        <taxon>Testudinata</taxon>
        <taxon>Testudines</taxon>
        <taxon>Cryptodira</taxon>
        <taxon>Durocryptodira</taxon>
        <taxon>Testudinoidea</taxon>
        <taxon>Platysternidae</taxon>
        <taxon>Platysternon</taxon>
    </lineage>
</organism>
<evidence type="ECO:0000256" key="3">
    <source>
        <dbReference type="ARBA" id="ARBA00022491"/>
    </source>
</evidence>
<dbReference type="InterPro" id="IPR009057">
    <property type="entry name" value="Homeodomain-like_sf"/>
</dbReference>
<feature type="DNA-binding region" description="Homeobox" evidence="9">
    <location>
        <begin position="126"/>
        <end position="185"/>
    </location>
</feature>
<keyword evidence="6 9" id="KW-0371">Homeobox</keyword>
<evidence type="ECO:0000313" key="14">
    <source>
        <dbReference type="Proteomes" id="UP000297703"/>
    </source>
</evidence>
<reference evidence="13 14" key="1">
    <citation type="submission" date="2019-04" db="EMBL/GenBank/DDBJ databases">
        <title>Draft genome of the big-headed turtle Platysternon megacephalum.</title>
        <authorList>
            <person name="Gong S."/>
        </authorList>
    </citation>
    <scope>NUCLEOTIDE SEQUENCE [LARGE SCALE GENOMIC DNA]</scope>
    <source>
        <strain evidence="13">DO16091913</strain>
        <tissue evidence="13">Muscle</tissue>
    </source>
</reference>
<comment type="caution">
    <text evidence="13">The sequence shown here is derived from an EMBL/GenBank/DDBJ whole genome shotgun (WGS) entry which is preliminary data.</text>
</comment>
<feature type="domain" description="Homeobox" evidence="12">
    <location>
        <begin position="124"/>
        <end position="184"/>
    </location>
</feature>
<dbReference type="PRINTS" id="PR00024">
    <property type="entry name" value="HOMEOBOX"/>
</dbReference>
<evidence type="ECO:0000256" key="8">
    <source>
        <dbReference type="ARBA" id="ARBA00023242"/>
    </source>
</evidence>
<dbReference type="GO" id="GO:0000981">
    <property type="term" value="F:DNA-binding transcription factor activity, RNA polymerase II-specific"/>
    <property type="evidence" value="ECO:0007669"/>
    <property type="project" value="InterPro"/>
</dbReference>
<dbReference type="Gene3D" id="1.10.10.60">
    <property type="entry name" value="Homeodomain-like"/>
    <property type="match status" value="2"/>
</dbReference>
<dbReference type="GO" id="GO:0014028">
    <property type="term" value="P:notochord formation"/>
    <property type="evidence" value="ECO:0007669"/>
    <property type="project" value="UniProtKB-ARBA"/>
</dbReference>
<feature type="region of interest" description="Disordered" evidence="11">
    <location>
        <begin position="489"/>
        <end position="515"/>
    </location>
</feature>
<dbReference type="GO" id="GO:0000978">
    <property type="term" value="F:RNA polymerase II cis-regulatory region sequence-specific DNA binding"/>
    <property type="evidence" value="ECO:0007669"/>
    <property type="project" value="TreeGrafter"/>
</dbReference>
<gene>
    <name evidence="13" type="ORF">DR999_PMT12292</name>
</gene>
<evidence type="ECO:0000256" key="1">
    <source>
        <dbReference type="ARBA" id="ARBA00004123"/>
    </source>
</evidence>
<keyword evidence="2" id="KW-0217">Developmental protein</keyword>
<keyword evidence="4" id="KW-0805">Transcription regulation</keyword>
<dbReference type="PANTHER" id="PTHR24339:SF67">
    <property type="entry name" value="GNOT1 HOMEODOMAIN PROTEIN-RELATED"/>
    <property type="match status" value="1"/>
</dbReference>
<dbReference type="STRING" id="55544.A0A4D9E2N4"/>
<dbReference type="InterPro" id="IPR020479">
    <property type="entry name" value="HD_metazoa"/>
</dbReference>
<dbReference type="GO" id="GO:0030182">
    <property type="term" value="P:neuron differentiation"/>
    <property type="evidence" value="ECO:0007669"/>
    <property type="project" value="TreeGrafter"/>
</dbReference>
<dbReference type="PROSITE" id="PS50071">
    <property type="entry name" value="HOMEOBOX_2"/>
    <property type="match status" value="2"/>
</dbReference>
<feature type="region of interest" description="Disordered" evidence="11">
    <location>
        <begin position="42"/>
        <end position="64"/>
    </location>
</feature>
<evidence type="ECO:0000256" key="6">
    <source>
        <dbReference type="ARBA" id="ARBA00023155"/>
    </source>
</evidence>
<dbReference type="PANTHER" id="PTHR24339">
    <property type="entry name" value="HOMEOBOX PROTEIN EMX-RELATED"/>
    <property type="match status" value="1"/>
</dbReference>
<dbReference type="InterPro" id="IPR050877">
    <property type="entry name" value="EMX-VAX-Noto_Homeobox_TFs"/>
</dbReference>
<dbReference type="SMART" id="SM00389">
    <property type="entry name" value="HOX"/>
    <property type="match status" value="2"/>
</dbReference>
<dbReference type="EMBL" id="QXTE01000120">
    <property type="protein sequence ID" value="TFK05141.1"/>
    <property type="molecule type" value="Genomic_DNA"/>
</dbReference>